<accession>A0A540WJ49</accession>
<dbReference type="SUPFAM" id="SSF52540">
    <property type="entry name" value="P-loop containing nucleoside triphosphate hydrolases"/>
    <property type="match status" value="1"/>
</dbReference>
<dbReference type="PANTHER" id="PTHR42708">
    <property type="entry name" value="ATP/GTP-BINDING PROTEIN-RELATED"/>
    <property type="match status" value="1"/>
</dbReference>
<proteinExistence type="predicted"/>
<sequence length="395" mass="42447">MSSVNLMAREVAAKIVFYGPGLSGKTTSLRKIYETVRPAHRGEMMSIATEGDRTLFFDFLPVKVERVGDCSVRLALYTVPGQVFYNATRKLVLQGADGVVFVADSQPDAMDANRESLANLEENLFEHGIRLDRFPLVMQWNKRDLENVLPVEQLRQELNPRGVPDFETAATNGRGVLDTLKAITRLVIKDLRAKRIVPPPRPVAPVGGAQPAGLEAQLAQHLQHRQPPPSTHLAPPSGHGPAVAMMPTPVPHRPSGSFPAIAPPPRVEPMVAPPPPPIAAPISQAASAKLLGAVSALAPGDLFDHARAAEAAFMAGNYSTCVTACTDAIRRSLAFAGEGTLAQQAFLLRVDGADLLRIQGLATQQHLRVDDAAFALYVLMQTFVRLNAVGLPASE</sequence>
<feature type="region of interest" description="Disordered" evidence="1">
    <location>
        <begin position="218"/>
        <end position="253"/>
    </location>
</feature>
<dbReference type="AlphaFoldDB" id="A0A540WJ49"/>
<evidence type="ECO:0000313" key="3">
    <source>
        <dbReference type="Proteomes" id="UP000315369"/>
    </source>
</evidence>
<gene>
    <name evidence="2" type="ORF">FJV41_46735</name>
</gene>
<dbReference type="CDD" id="cd00882">
    <property type="entry name" value="Ras_like_GTPase"/>
    <property type="match status" value="1"/>
</dbReference>
<comment type="caution">
    <text evidence="2">The sequence shown here is derived from an EMBL/GenBank/DDBJ whole genome shotgun (WGS) entry which is preliminary data.</text>
</comment>
<dbReference type="InterPro" id="IPR027417">
    <property type="entry name" value="P-loop_NTPase"/>
</dbReference>
<dbReference type="InterPro" id="IPR052705">
    <property type="entry name" value="Gliding_Motility_GTPase"/>
</dbReference>
<evidence type="ECO:0000256" key="1">
    <source>
        <dbReference type="SAM" id="MobiDB-lite"/>
    </source>
</evidence>
<reference evidence="2 3" key="1">
    <citation type="submission" date="2019-06" db="EMBL/GenBank/DDBJ databases">
        <authorList>
            <person name="Livingstone P."/>
            <person name="Whitworth D."/>
        </authorList>
    </citation>
    <scope>NUCLEOTIDE SEQUENCE [LARGE SCALE GENOMIC DNA]</scope>
    <source>
        <strain evidence="2 3">AM401</strain>
    </source>
</reference>
<dbReference type="EMBL" id="VIFM01000400">
    <property type="protein sequence ID" value="TQF09038.1"/>
    <property type="molecule type" value="Genomic_DNA"/>
</dbReference>
<dbReference type="RefSeq" id="WP_141649100.1">
    <property type="nucleotide sequence ID" value="NZ_VIFM01000400.1"/>
</dbReference>
<dbReference type="PANTHER" id="PTHR42708:SF1">
    <property type="entry name" value="GLIDING MOTILITY PROTEIN MGLA"/>
    <property type="match status" value="1"/>
</dbReference>
<name>A0A540WJ49_9BACT</name>
<evidence type="ECO:0000313" key="2">
    <source>
        <dbReference type="EMBL" id="TQF09038.1"/>
    </source>
</evidence>
<dbReference type="Gene3D" id="3.40.50.300">
    <property type="entry name" value="P-loop containing nucleotide triphosphate hydrolases"/>
    <property type="match status" value="1"/>
</dbReference>
<dbReference type="Proteomes" id="UP000315369">
    <property type="component" value="Unassembled WGS sequence"/>
</dbReference>
<keyword evidence="3" id="KW-1185">Reference proteome</keyword>
<dbReference type="OrthoDB" id="9779858at2"/>
<protein>
    <submittedName>
        <fullName evidence="2">GTP-binding protein</fullName>
    </submittedName>
</protein>
<organism evidence="2 3">
    <name type="scientific">Myxococcus llanfairpwllgwyngyllgogerychwyrndrobwllllantysiliogogogochensis</name>
    <dbReference type="NCBI Taxonomy" id="2590453"/>
    <lineage>
        <taxon>Bacteria</taxon>
        <taxon>Pseudomonadati</taxon>
        <taxon>Myxococcota</taxon>
        <taxon>Myxococcia</taxon>
        <taxon>Myxococcales</taxon>
        <taxon>Cystobacterineae</taxon>
        <taxon>Myxococcaceae</taxon>
        <taxon>Myxococcus</taxon>
    </lineage>
</organism>